<gene>
    <name evidence="1" type="ORF">SAMN02745124_04248</name>
</gene>
<evidence type="ECO:0000313" key="2">
    <source>
        <dbReference type="Proteomes" id="UP000184139"/>
    </source>
</evidence>
<keyword evidence="2" id="KW-1185">Reference proteome</keyword>
<accession>A0A1M5YNA9</accession>
<evidence type="ECO:0000313" key="1">
    <source>
        <dbReference type="EMBL" id="SHI13476.1"/>
    </source>
</evidence>
<sequence>MQNGALPHGSLKIVFVVIILRRRFSHSLDEVNPFSNGSTLYDLFDADAMPPLVTKIEQIVENILFGETNCANSCL</sequence>
<name>A0A1M5YNA9_9BACT</name>
<protein>
    <submittedName>
        <fullName evidence="1">Uncharacterized protein</fullName>
    </submittedName>
</protein>
<dbReference type="Proteomes" id="UP000184139">
    <property type="component" value="Unassembled WGS sequence"/>
</dbReference>
<dbReference type="EMBL" id="FQXS01000045">
    <property type="protein sequence ID" value="SHI13476.1"/>
    <property type="molecule type" value="Genomic_DNA"/>
</dbReference>
<dbReference type="AlphaFoldDB" id="A0A1M5YNA9"/>
<reference evidence="1 2" key="1">
    <citation type="submission" date="2016-11" db="EMBL/GenBank/DDBJ databases">
        <authorList>
            <person name="Jaros S."/>
            <person name="Januszkiewicz K."/>
            <person name="Wedrychowicz H."/>
        </authorList>
    </citation>
    <scope>NUCLEOTIDE SEQUENCE [LARGE SCALE GENOMIC DNA]</scope>
    <source>
        <strain evidence="1 2">DSM 9705</strain>
    </source>
</reference>
<organism evidence="1 2">
    <name type="scientific">Desulfofustis glycolicus DSM 9705</name>
    <dbReference type="NCBI Taxonomy" id="1121409"/>
    <lineage>
        <taxon>Bacteria</taxon>
        <taxon>Pseudomonadati</taxon>
        <taxon>Thermodesulfobacteriota</taxon>
        <taxon>Desulfobulbia</taxon>
        <taxon>Desulfobulbales</taxon>
        <taxon>Desulfocapsaceae</taxon>
        <taxon>Desulfofustis</taxon>
    </lineage>
</organism>
<proteinExistence type="predicted"/>